<sequence length="279" mass="30275">MGQVLFVVWRESVEALLVVGILHAWLKRGDQAMRKGLPYLWGGVALGMVSAMLLGAALLGVIAALSGDAQEYFQIAMALTACALIVQMVFWMKRHGRTLKQEMEQSLKKSVRAANWWGVTALAALAVAREGSETVIFLYGLGFGQAGKIPLLHLVAALAGFALAFATFYALQLGGKWFSWRRFFRVTEIMLLFLAAGLLQTGVDQLIGLEILPSGIDPLWNSTALLDDSSASGTLIAILTGYRAQPSLMNVCITAAYWTLIIYLTRRSNPPITVGTQPA</sequence>
<evidence type="ECO:0000313" key="8">
    <source>
        <dbReference type="Proteomes" id="UP000054051"/>
    </source>
</evidence>
<feature type="transmembrane region" description="Helical" evidence="6">
    <location>
        <begin position="247"/>
        <end position="265"/>
    </location>
</feature>
<protein>
    <submittedName>
        <fullName evidence="7">Oxidase-dependent Fe2+ Transporter,(OFeT)Family,FTR1-like</fullName>
    </submittedName>
</protein>
<proteinExistence type="inferred from homology"/>
<dbReference type="OrthoDB" id="5294331at2"/>
<dbReference type="Proteomes" id="UP000054051">
    <property type="component" value="Unassembled WGS sequence"/>
</dbReference>
<keyword evidence="3 6" id="KW-0812">Transmembrane</keyword>
<keyword evidence="5 6" id="KW-0472">Membrane</keyword>
<organism evidence="7 8">
    <name type="scientific">Candidatus Glomeribacter gigasporarum BEG34</name>
    <dbReference type="NCBI Taxonomy" id="1070319"/>
    <lineage>
        <taxon>Bacteria</taxon>
        <taxon>Pseudomonadati</taxon>
        <taxon>Pseudomonadota</taxon>
        <taxon>Betaproteobacteria</taxon>
        <taxon>Burkholderiales</taxon>
        <taxon>Burkholderiaceae</taxon>
        <taxon>Candidatus Glomeribacter</taxon>
    </lineage>
</organism>
<gene>
    <name evidence="7" type="ORF">CAGGBEG34_460002</name>
</gene>
<evidence type="ECO:0000256" key="5">
    <source>
        <dbReference type="ARBA" id="ARBA00023136"/>
    </source>
</evidence>
<name>G2JBI2_9BURK</name>
<keyword evidence="4 6" id="KW-1133">Transmembrane helix</keyword>
<accession>G2JBI2</accession>
<dbReference type="PANTHER" id="PTHR31632:SF2">
    <property type="entry name" value="PLASMA MEMBRANE IRON PERMEASE"/>
    <property type="match status" value="1"/>
</dbReference>
<comment type="subcellular location">
    <subcellularLocation>
        <location evidence="1">Membrane</location>
        <topology evidence="1">Multi-pass membrane protein</topology>
    </subcellularLocation>
</comment>
<dbReference type="eggNOG" id="COG0672">
    <property type="taxonomic scope" value="Bacteria"/>
</dbReference>
<feature type="transmembrane region" description="Helical" evidence="6">
    <location>
        <begin position="183"/>
        <end position="203"/>
    </location>
</feature>
<dbReference type="GO" id="GO:0015093">
    <property type="term" value="F:ferrous iron transmembrane transporter activity"/>
    <property type="evidence" value="ECO:0007669"/>
    <property type="project" value="TreeGrafter"/>
</dbReference>
<feature type="transmembrane region" description="Helical" evidence="6">
    <location>
        <begin position="38"/>
        <end position="66"/>
    </location>
</feature>
<evidence type="ECO:0000256" key="4">
    <source>
        <dbReference type="ARBA" id="ARBA00022989"/>
    </source>
</evidence>
<dbReference type="RefSeq" id="WP_006683206.1">
    <property type="nucleotide sequence ID" value="NZ_CAFB01000065.1"/>
</dbReference>
<dbReference type="AlphaFoldDB" id="G2JBI2"/>
<evidence type="ECO:0000313" key="7">
    <source>
        <dbReference type="EMBL" id="CCD30136.1"/>
    </source>
</evidence>
<dbReference type="InterPro" id="IPR004923">
    <property type="entry name" value="FTR1/Fip1/EfeU"/>
</dbReference>
<dbReference type="Pfam" id="PF03239">
    <property type="entry name" value="FTR1"/>
    <property type="match status" value="1"/>
</dbReference>
<evidence type="ECO:0000256" key="1">
    <source>
        <dbReference type="ARBA" id="ARBA00004141"/>
    </source>
</evidence>
<dbReference type="EMBL" id="CAFB01000065">
    <property type="protein sequence ID" value="CCD30136.1"/>
    <property type="molecule type" value="Genomic_DNA"/>
</dbReference>
<feature type="transmembrane region" description="Helical" evidence="6">
    <location>
        <begin position="113"/>
        <end position="129"/>
    </location>
</feature>
<comment type="similarity">
    <text evidence="2">Belongs to the oxidase-dependent Fe transporter (OFeT) (TC 9.A.10.1) family.</text>
</comment>
<feature type="transmembrane region" description="Helical" evidence="6">
    <location>
        <begin position="149"/>
        <end position="171"/>
    </location>
</feature>
<evidence type="ECO:0000256" key="2">
    <source>
        <dbReference type="ARBA" id="ARBA00008333"/>
    </source>
</evidence>
<comment type="caution">
    <text evidence="7">The sequence shown here is derived from an EMBL/GenBank/DDBJ whole genome shotgun (WGS) entry which is preliminary data.</text>
</comment>
<dbReference type="STRING" id="1070319.CAGGBEG34_460002"/>
<keyword evidence="8" id="KW-1185">Reference proteome</keyword>
<evidence type="ECO:0000256" key="3">
    <source>
        <dbReference type="ARBA" id="ARBA00022692"/>
    </source>
</evidence>
<feature type="transmembrane region" description="Helical" evidence="6">
    <location>
        <begin position="72"/>
        <end position="92"/>
    </location>
</feature>
<evidence type="ECO:0000256" key="6">
    <source>
        <dbReference type="SAM" id="Phobius"/>
    </source>
</evidence>
<dbReference type="PANTHER" id="PTHR31632">
    <property type="entry name" value="IRON TRANSPORTER FTH1"/>
    <property type="match status" value="1"/>
</dbReference>
<dbReference type="GO" id="GO:0033573">
    <property type="term" value="C:high-affinity iron permease complex"/>
    <property type="evidence" value="ECO:0007669"/>
    <property type="project" value="InterPro"/>
</dbReference>
<reference evidence="7 8" key="1">
    <citation type="submission" date="2011-08" db="EMBL/GenBank/DDBJ databases">
        <title>The genome of the obligate endobacterium of an arbuscular mycorrhizal fungus reveals an interphylum network of nutritional interactions.</title>
        <authorList>
            <person name="Ghignone S."/>
            <person name="Salvioli A."/>
            <person name="Anca I."/>
            <person name="Lumini E."/>
            <person name="Ortu G."/>
            <person name="Petiti L."/>
            <person name="Cruveiller S."/>
            <person name="Bianciotto V."/>
            <person name="Piffanelli P."/>
            <person name="Lanfranco L."/>
            <person name="Bonfante P."/>
        </authorList>
    </citation>
    <scope>NUCLEOTIDE SEQUENCE [LARGE SCALE GENOMIC DNA]</scope>
    <source>
        <strain evidence="7 8">BEG34</strain>
    </source>
</reference>